<dbReference type="SUPFAM" id="SSF54675">
    <property type="entry name" value="Nicotinate/Quinolinate PRTase N-terminal domain-like"/>
    <property type="match status" value="1"/>
</dbReference>
<evidence type="ECO:0000256" key="4">
    <source>
        <dbReference type="ARBA" id="ARBA00022679"/>
    </source>
</evidence>
<name>A0A7U7GDU1_9GAMM</name>
<protein>
    <recommendedName>
        <fullName evidence="2">Putative pyrophosphorylase ModD</fullName>
    </recommendedName>
</protein>
<evidence type="ECO:0000313" key="9">
    <source>
        <dbReference type="Proteomes" id="UP000019184"/>
    </source>
</evidence>
<dbReference type="InterPro" id="IPR002638">
    <property type="entry name" value="Quinolinate_PRibosylTrfase_C"/>
</dbReference>
<dbReference type="EMBL" id="CBTK010000257">
    <property type="protein sequence ID" value="CDH46318.1"/>
    <property type="molecule type" value="Genomic_DNA"/>
</dbReference>
<dbReference type="InterPro" id="IPR013785">
    <property type="entry name" value="Aldolase_TIM"/>
</dbReference>
<keyword evidence="4 5" id="KW-0808">Transferase</keyword>
<keyword evidence="3 5" id="KW-0328">Glycosyltransferase</keyword>
<dbReference type="PIRSF" id="PIRSF006250">
    <property type="entry name" value="NadC_ModD"/>
    <property type="match status" value="1"/>
</dbReference>
<dbReference type="InterPro" id="IPR037128">
    <property type="entry name" value="Quinolinate_PRibosylTase_N_sf"/>
</dbReference>
<keyword evidence="9" id="KW-1185">Reference proteome</keyword>
<dbReference type="Gene3D" id="3.20.20.70">
    <property type="entry name" value="Aldolase class I"/>
    <property type="match status" value="1"/>
</dbReference>
<dbReference type="AlphaFoldDB" id="A0A7U7GDU1"/>
<evidence type="ECO:0000259" key="7">
    <source>
        <dbReference type="Pfam" id="PF02749"/>
    </source>
</evidence>
<dbReference type="CDD" id="cd01573">
    <property type="entry name" value="modD_like"/>
    <property type="match status" value="1"/>
</dbReference>
<proteinExistence type="inferred from homology"/>
<dbReference type="Pfam" id="PF01729">
    <property type="entry name" value="QRPTase_C"/>
    <property type="match status" value="1"/>
</dbReference>
<dbReference type="Pfam" id="PF02749">
    <property type="entry name" value="QRPTase_N"/>
    <property type="match status" value="1"/>
</dbReference>
<dbReference type="PANTHER" id="PTHR32179">
    <property type="entry name" value="NICOTINATE-NUCLEOTIDE PYROPHOSPHORYLASE [CARBOXYLATING]"/>
    <property type="match status" value="1"/>
</dbReference>
<evidence type="ECO:0000256" key="5">
    <source>
        <dbReference type="PIRNR" id="PIRNR006250"/>
    </source>
</evidence>
<evidence type="ECO:0000256" key="3">
    <source>
        <dbReference type="ARBA" id="ARBA00022676"/>
    </source>
</evidence>
<sequence length="281" mass="29264">MLMLIPDAEIDRWLVEDVPFGDLTTHALGIGERPGRMTFQARETLVVAASEEAARLLVRVGCTVNEVCPSGAKVEAGTRLLVADGPAAALLAGWKVAQTLMEYASGIATVAADIVQTARAVNPKVVVACTRKTFPGAKAISLKAIMVAGAVPHRLGLSETVLVFPEHCVFLTGESLASALARLKCVCPERKIVIEINSSDQALLAAQAGADVVQLEKFSPDVVATLVARMAEVTPHAKVAAAGGVNPANAADYARAGAHILVTSAPYFAPPSDIKVVISAR</sequence>
<evidence type="ECO:0000256" key="1">
    <source>
        <dbReference type="ARBA" id="ARBA00009400"/>
    </source>
</evidence>
<dbReference type="InterPro" id="IPR027277">
    <property type="entry name" value="NadC/ModD"/>
</dbReference>
<dbReference type="InterPro" id="IPR006242">
    <property type="entry name" value="ModD"/>
</dbReference>
<dbReference type="GO" id="GO:0009435">
    <property type="term" value="P:NAD+ biosynthetic process"/>
    <property type="evidence" value="ECO:0007669"/>
    <property type="project" value="InterPro"/>
</dbReference>
<comment type="similarity">
    <text evidence="1 5">Belongs to the NadC/ModD family.</text>
</comment>
<dbReference type="NCBIfam" id="TIGR01334">
    <property type="entry name" value="modD"/>
    <property type="match status" value="1"/>
</dbReference>
<dbReference type="FunFam" id="3.20.20.70:FF:000030">
    <property type="entry name" value="Nicotinate-nucleotide pyrophosphorylase, carboxylating"/>
    <property type="match status" value="1"/>
</dbReference>
<evidence type="ECO:0000313" key="8">
    <source>
        <dbReference type="EMBL" id="CDH46318.1"/>
    </source>
</evidence>
<comment type="caution">
    <text evidence="8">The sequence shown here is derived from an EMBL/GenBank/DDBJ whole genome shotgun (WGS) entry which is preliminary data.</text>
</comment>
<feature type="domain" description="Quinolinate phosphoribosyl transferase C-terminal" evidence="6">
    <location>
        <begin position="107"/>
        <end position="276"/>
    </location>
</feature>
<accession>A0A7U7GDU1</accession>
<dbReference type="SUPFAM" id="SSF51690">
    <property type="entry name" value="Nicotinate/Quinolinate PRTase C-terminal domain-like"/>
    <property type="match status" value="1"/>
</dbReference>
<evidence type="ECO:0000259" key="6">
    <source>
        <dbReference type="Pfam" id="PF01729"/>
    </source>
</evidence>
<dbReference type="PANTHER" id="PTHR32179:SF4">
    <property type="entry name" value="PYROPHOSPHORYLASE MODD-RELATED"/>
    <property type="match status" value="1"/>
</dbReference>
<dbReference type="GO" id="GO:0004514">
    <property type="term" value="F:nicotinate-nucleotide diphosphorylase (carboxylating) activity"/>
    <property type="evidence" value="ECO:0007669"/>
    <property type="project" value="InterPro"/>
</dbReference>
<feature type="domain" description="Quinolinate phosphoribosyl transferase N-terminal" evidence="7">
    <location>
        <begin position="22"/>
        <end position="105"/>
    </location>
</feature>
<dbReference type="GO" id="GO:0034213">
    <property type="term" value="P:quinolinate catabolic process"/>
    <property type="evidence" value="ECO:0007669"/>
    <property type="project" value="TreeGrafter"/>
</dbReference>
<evidence type="ECO:0000256" key="2">
    <source>
        <dbReference type="ARBA" id="ARBA00019205"/>
    </source>
</evidence>
<dbReference type="Gene3D" id="3.90.1170.20">
    <property type="entry name" value="Quinolinate phosphoribosyl transferase, N-terminal domain"/>
    <property type="match status" value="1"/>
</dbReference>
<dbReference type="InterPro" id="IPR022412">
    <property type="entry name" value="Quinolinate_PRibosylTrfase_N"/>
</dbReference>
<reference evidence="8 9" key="1">
    <citation type="journal article" date="2014" name="ISME J.">
        <title>Candidatus Competibacter-lineage genomes retrieved from metagenomes reveal functional metabolic diversity.</title>
        <authorList>
            <person name="McIlroy S.J."/>
            <person name="Albertsen M."/>
            <person name="Andresen E.K."/>
            <person name="Saunders A.M."/>
            <person name="Kristiansen R."/>
            <person name="Stokholm-Bjerregaard M."/>
            <person name="Nielsen K.L."/>
            <person name="Nielsen P.H."/>
        </authorList>
    </citation>
    <scope>NUCLEOTIDE SEQUENCE [LARGE SCALE GENOMIC DNA]</scope>
    <source>
        <strain evidence="8 9">Run_B_J11</strain>
    </source>
</reference>
<gene>
    <name evidence="8" type="primary">modD</name>
    <name evidence="8" type="ORF">BN874_420031</name>
</gene>
<dbReference type="GO" id="GO:0005737">
    <property type="term" value="C:cytoplasm"/>
    <property type="evidence" value="ECO:0007669"/>
    <property type="project" value="TreeGrafter"/>
</dbReference>
<dbReference type="Proteomes" id="UP000019184">
    <property type="component" value="Unassembled WGS sequence"/>
</dbReference>
<dbReference type="InterPro" id="IPR036068">
    <property type="entry name" value="Nicotinate_pribotase-like_C"/>
</dbReference>
<organism evidence="8 9">
    <name type="scientific">Candidatus Contendobacter odensis Run_B_J11</name>
    <dbReference type="NCBI Taxonomy" id="1400861"/>
    <lineage>
        <taxon>Bacteria</taxon>
        <taxon>Pseudomonadati</taxon>
        <taxon>Pseudomonadota</taxon>
        <taxon>Gammaproteobacteria</taxon>
        <taxon>Candidatus Competibacteraceae</taxon>
        <taxon>Candidatus Contendibacter</taxon>
    </lineage>
</organism>